<proteinExistence type="predicted"/>
<feature type="region of interest" description="Disordered" evidence="1">
    <location>
        <begin position="60"/>
        <end position="112"/>
    </location>
</feature>
<evidence type="ECO:0000313" key="3">
    <source>
        <dbReference type="Proteomes" id="UP000289738"/>
    </source>
</evidence>
<feature type="compositionally biased region" description="Acidic residues" evidence="1">
    <location>
        <begin position="103"/>
        <end position="112"/>
    </location>
</feature>
<gene>
    <name evidence="2" type="ORF">Ahy_A03g014082</name>
</gene>
<reference evidence="2 3" key="1">
    <citation type="submission" date="2019-01" db="EMBL/GenBank/DDBJ databases">
        <title>Sequencing of cultivated peanut Arachis hypogaea provides insights into genome evolution and oil improvement.</title>
        <authorList>
            <person name="Chen X."/>
        </authorList>
    </citation>
    <scope>NUCLEOTIDE SEQUENCE [LARGE SCALE GENOMIC DNA]</scope>
    <source>
        <strain evidence="3">cv. Fuhuasheng</strain>
        <tissue evidence="2">Leaves</tissue>
    </source>
</reference>
<evidence type="ECO:0000256" key="1">
    <source>
        <dbReference type="SAM" id="MobiDB-lite"/>
    </source>
</evidence>
<evidence type="ECO:0000313" key="2">
    <source>
        <dbReference type="EMBL" id="RYR67692.1"/>
    </source>
</evidence>
<evidence type="ECO:0008006" key="4">
    <source>
        <dbReference type="Google" id="ProtNLM"/>
    </source>
</evidence>
<dbReference type="Proteomes" id="UP000289738">
    <property type="component" value="Chromosome A03"/>
</dbReference>
<comment type="caution">
    <text evidence="2">The sequence shown here is derived from an EMBL/GenBank/DDBJ whole genome shotgun (WGS) entry which is preliminary data.</text>
</comment>
<accession>A0A445DWX9</accession>
<protein>
    <recommendedName>
        <fullName evidence="4">Zinc finger PMZ-type domain-containing protein</fullName>
    </recommendedName>
</protein>
<dbReference type="EMBL" id="SDMP01000003">
    <property type="protein sequence ID" value="RYR67692.1"/>
    <property type="molecule type" value="Genomic_DNA"/>
</dbReference>
<organism evidence="2 3">
    <name type="scientific">Arachis hypogaea</name>
    <name type="common">Peanut</name>
    <dbReference type="NCBI Taxonomy" id="3818"/>
    <lineage>
        <taxon>Eukaryota</taxon>
        <taxon>Viridiplantae</taxon>
        <taxon>Streptophyta</taxon>
        <taxon>Embryophyta</taxon>
        <taxon>Tracheophyta</taxon>
        <taxon>Spermatophyta</taxon>
        <taxon>Magnoliopsida</taxon>
        <taxon>eudicotyledons</taxon>
        <taxon>Gunneridae</taxon>
        <taxon>Pentapetalae</taxon>
        <taxon>rosids</taxon>
        <taxon>fabids</taxon>
        <taxon>Fabales</taxon>
        <taxon>Fabaceae</taxon>
        <taxon>Papilionoideae</taxon>
        <taxon>50 kb inversion clade</taxon>
        <taxon>dalbergioids sensu lato</taxon>
        <taxon>Dalbergieae</taxon>
        <taxon>Pterocarpus clade</taxon>
        <taxon>Arachis</taxon>
    </lineage>
</organism>
<dbReference type="AlphaFoldDB" id="A0A445DWX9"/>
<sequence length="227" mass="25557">MSSSSEYVVVCVYPNWRMRNSDNGMIFECDNLLRTRRVSSLSKLKSLILSNLGGLGRKEIRRVGDDPPFTPPPIHVASPVKDIDMDDEDSDKEYVADSNDNSSSEDDDEEEFVPEMPVETVFPTMNILFRQRGPDGVRAIRGLAQGSFRVRLSVGTCGYGLFQSLCLPCHHALTACATASIEWASYVHPVYMQEGVFKVYKIEFPPIPDEALWQVWYGTRLLMHIAS</sequence>
<name>A0A445DWX9_ARAHY</name>
<keyword evidence="3" id="KW-1185">Reference proteome</keyword>